<dbReference type="InParanoid" id="E2C3P2"/>
<dbReference type="Gene3D" id="3.60.10.10">
    <property type="entry name" value="Endonuclease/exonuclease/phosphatase"/>
    <property type="match status" value="1"/>
</dbReference>
<organism evidence="3">
    <name type="scientific">Harpegnathos saltator</name>
    <name type="common">Jerdon's jumping ant</name>
    <dbReference type="NCBI Taxonomy" id="610380"/>
    <lineage>
        <taxon>Eukaryota</taxon>
        <taxon>Metazoa</taxon>
        <taxon>Ecdysozoa</taxon>
        <taxon>Arthropoda</taxon>
        <taxon>Hexapoda</taxon>
        <taxon>Insecta</taxon>
        <taxon>Pterygota</taxon>
        <taxon>Neoptera</taxon>
        <taxon>Endopterygota</taxon>
        <taxon>Hymenoptera</taxon>
        <taxon>Apocrita</taxon>
        <taxon>Aculeata</taxon>
        <taxon>Formicoidea</taxon>
        <taxon>Formicidae</taxon>
        <taxon>Ponerinae</taxon>
        <taxon>Ponerini</taxon>
        <taxon>Harpegnathos</taxon>
    </lineage>
</organism>
<dbReference type="InterPro" id="IPR036691">
    <property type="entry name" value="Endo/exonu/phosph_ase_sf"/>
</dbReference>
<feature type="non-terminal residue" evidence="2">
    <location>
        <position position="102"/>
    </location>
</feature>
<dbReference type="Pfam" id="PF14529">
    <property type="entry name" value="Exo_endo_phos_2"/>
    <property type="match status" value="1"/>
</dbReference>
<evidence type="ECO:0000313" key="2">
    <source>
        <dbReference type="EMBL" id="EFN77439.1"/>
    </source>
</evidence>
<proteinExistence type="predicted"/>
<dbReference type="AlphaFoldDB" id="E2C3P2"/>
<reference evidence="2 3" key="1">
    <citation type="journal article" date="2010" name="Science">
        <title>Genomic comparison of the ants Camponotus floridanus and Harpegnathos saltator.</title>
        <authorList>
            <person name="Bonasio R."/>
            <person name="Zhang G."/>
            <person name="Ye C."/>
            <person name="Mutti N.S."/>
            <person name="Fang X."/>
            <person name="Qin N."/>
            <person name="Donahue G."/>
            <person name="Yang P."/>
            <person name="Li Q."/>
            <person name="Li C."/>
            <person name="Zhang P."/>
            <person name="Huang Z."/>
            <person name="Berger S.L."/>
            <person name="Reinberg D."/>
            <person name="Wang J."/>
            <person name="Liebig J."/>
        </authorList>
    </citation>
    <scope>NUCLEOTIDE SEQUENCE [LARGE SCALE GENOMIC DNA]</scope>
    <source>
        <strain evidence="2 3">R22 G/1</strain>
    </source>
</reference>
<sequence length="102" mass="11371">PTIVAGDFNAHSDEWGCGPWQRDPRGKAVADWAAGLGLVLMNMGSTSTYVRPNGGGESVIDLTWASPSAARGFRRWVVEKERESLPDHRYVTWTLRLHTPHR</sequence>
<protein>
    <recommendedName>
        <fullName evidence="1">Endonuclease/exonuclease/phosphatase domain-containing protein</fullName>
    </recommendedName>
</protein>
<accession>E2C3P2</accession>
<dbReference type="InterPro" id="IPR005135">
    <property type="entry name" value="Endo/exonuclease/phosphatase"/>
</dbReference>
<dbReference type="GO" id="GO:0003824">
    <property type="term" value="F:catalytic activity"/>
    <property type="evidence" value="ECO:0007669"/>
    <property type="project" value="InterPro"/>
</dbReference>
<dbReference type="EMBL" id="GL452339">
    <property type="protein sequence ID" value="EFN77439.1"/>
    <property type="molecule type" value="Genomic_DNA"/>
</dbReference>
<dbReference type="OrthoDB" id="7554092at2759"/>
<keyword evidence="3" id="KW-1185">Reference proteome</keyword>
<dbReference type="OMA" id="DHRYVTW"/>
<gene>
    <name evidence="2" type="ORF">EAI_07675</name>
</gene>
<feature type="non-terminal residue" evidence="2">
    <location>
        <position position="1"/>
    </location>
</feature>
<dbReference type="Proteomes" id="UP000008237">
    <property type="component" value="Unassembled WGS sequence"/>
</dbReference>
<evidence type="ECO:0000259" key="1">
    <source>
        <dbReference type="Pfam" id="PF14529"/>
    </source>
</evidence>
<evidence type="ECO:0000313" key="3">
    <source>
        <dbReference type="Proteomes" id="UP000008237"/>
    </source>
</evidence>
<dbReference type="SUPFAM" id="SSF56219">
    <property type="entry name" value="DNase I-like"/>
    <property type="match status" value="1"/>
</dbReference>
<name>E2C3P2_HARSA</name>
<feature type="domain" description="Endonuclease/exonuclease/phosphatase" evidence="1">
    <location>
        <begin position="1"/>
        <end position="91"/>
    </location>
</feature>